<keyword evidence="3 9" id="KW-0328">Glycosyltransferase</keyword>
<evidence type="ECO:0000259" key="12">
    <source>
        <dbReference type="Pfam" id="PF02885"/>
    </source>
</evidence>
<organism evidence="13 14">
    <name type="scientific">Caldanaerovirga acetigignens</name>
    <dbReference type="NCBI Taxonomy" id="447595"/>
    <lineage>
        <taxon>Bacteria</taxon>
        <taxon>Bacillati</taxon>
        <taxon>Bacillota</taxon>
        <taxon>Clostridia</taxon>
        <taxon>Thermosediminibacterales</taxon>
        <taxon>Thermosediminibacteraceae</taxon>
        <taxon>Caldanaerovirga</taxon>
    </lineage>
</organism>
<dbReference type="SUPFAM" id="SSF47648">
    <property type="entry name" value="Nucleoside phosphorylase/phosphoribosyltransferase N-terminal domain"/>
    <property type="match status" value="1"/>
</dbReference>
<dbReference type="GO" id="GO:0000162">
    <property type="term" value="P:L-tryptophan biosynthetic process"/>
    <property type="evidence" value="ECO:0007669"/>
    <property type="project" value="UniProtKB-UniRule"/>
</dbReference>
<dbReference type="InterPro" id="IPR000312">
    <property type="entry name" value="Glycosyl_Trfase_fam3"/>
</dbReference>
<feature type="binding site" evidence="9">
    <location>
        <begin position="107"/>
        <end position="115"/>
    </location>
    <ligand>
        <name>5-phospho-alpha-D-ribose 1-diphosphate</name>
        <dbReference type="ChEBI" id="CHEBI:58017"/>
    </ligand>
</feature>
<dbReference type="Gene3D" id="3.40.1030.10">
    <property type="entry name" value="Nucleoside phosphorylase/phosphoribosyltransferase catalytic domain"/>
    <property type="match status" value="1"/>
</dbReference>
<feature type="binding site" evidence="9">
    <location>
        <position position="91"/>
    </location>
    <ligand>
        <name>Mg(2+)</name>
        <dbReference type="ChEBI" id="CHEBI:18420"/>
        <label>1</label>
    </ligand>
</feature>
<dbReference type="InterPro" id="IPR036320">
    <property type="entry name" value="Glycosyl_Trfase_fam3_N_dom_sf"/>
</dbReference>
<proteinExistence type="inferred from homology"/>
<feature type="binding site" evidence="9">
    <location>
        <position position="225"/>
    </location>
    <ligand>
        <name>Mg(2+)</name>
        <dbReference type="ChEBI" id="CHEBI:18420"/>
        <label>1</label>
    </ligand>
</feature>
<dbReference type="UniPathway" id="UPA00035">
    <property type="reaction ID" value="UER00041"/>
</dbReference>
<keyword evidence="2 9" id="KW-0028">Amino-acid biosynthesis</keyword>
<dbReference type="PANTHER" id="PTHR43285">
    <property type="entry name" value="ANTHRANILATE PHOSPHORIBOSYLTRANSFERASE"/>
    <property type="match status" value="1"/>
</dbReference>
<evidence type="ECO:0000313" key="14">
    <source>
        <dbReference type="Proteomes" id="UP000184375"/>
    </source>
</evidence>
<keyword evidence="9" id="KW-0460">Magnesium</keyword>
<dbReference type="RefSeq" id="WP_073254736.1">
    <property type="nucleotide sequence ID" value="NZ_FRCR01000003.1"/>
</dbReference>
<dbReference type="GO" id="GO:0005829">
    <property type="term" value="C:cytosol"/>
    <property type="evidence" value="ECO:0007669"/>
    <property type="project" value="TreeGrafter"/>
</dbReference>
<feature type="binding site" evidence="9">
    <location>
        <position position="87"/>
    </location>
    <ligand>
        <name>5-phospho-alpha-D-ribose 1-diphosphate</name>
        <dbReference type="ChEBI" id="CHEBI:58017"/>
    </ligand>
</feature>
<comment type="catalytic activity">
    <reaction evidence="7 9">
        <text>N-(5-phospho-beta-D-ribosyl)anthranilate + diphosphate = 5-phospho-alpha-D-ribose 1-diphosphate + anthranilate</text>
        <dbReference type="Rhea" id="RHEA:11768"/>
        <dbReference type="ChEBI" id="CHEBI:16567"/>
        <dbReference type="ChEBI" id="CHEBI:18277"/>
        <dbReference type="ChEBI" id="CHEBI:33019"/>
        <dbReference type="ChEBI" id="CHEBI:58017"/>
        <dbReference type="EC" id="2.4.2.18"/>
    </reaction>
</comment>
<gene>
    <name evidence="9" type="primary">trpD</name>
    <name evidence="13" type="ORF">SAMN05660826_00707</name>
</gene>
<dbReference type="STRING" id="447595.SAMN05660826_00707"/>
<evidence type="ECO:0000313" key="13">
    <source>
        <dbReference type="EMBL" id="SHM29552.1"/>
    </source>
</evidence>
<dbReference type="GO" id="GO:0000287">
    <property type="term" value="F:magnesium ion binding"/>
    <property type="evidence" value="ECO:0007669"/>
    <property type="project" value="UniProtKB-UniRule"/>
</dbReference>
<feature type="binding site" evidence="9">
    <location>
        <begin position="89"/>
        <end position="92"/>
    </location>
    <ligand>
        <name>5-phospho-alpha-D-ribose 1-diphosphate</name>
        <dbReference type="ChEBI" id="CHEBI:58017"/>
    </ligand>
</feature>
<evidence type="ECO:0000256" key="1">
    <source>
        <dbReference type="ARBA" id="ARBA00004907"/>
    </source>
</evidence>
<dbReference type="EC" id="2.4.2.18" evidence="9"/>
<feature type="domain" description="Glycosyl transferase family 3 N-terminal" evidence="12">
    <location>
        <begin position="3"/>
        <end position="65"/>
    </location>
</feature>
<feature type="compositionally biased region" description="Basic and acidic residues" evidence="10">
    <location>
        <begin position="337"/>
        <end position="346"/>
    </location>
</feature>
<evidence type="ECO:0000256" key="7">
    <source>
        <dbReference type="ARBA" id="ARBA00052328"/>
    </source>
</evidence>
<dbReference type="Pfam" id="PF00591">
    <property type="entry name" value="Glycos_transf_3"/>
    <property type="match status" value="1"/>
</dbReference>
<dbReference type="HAMAP" id="MF_00211">
    <property type="entry name" value="TrpD"/>
    <property type="match status" value="1"/>
</dbReference>
<feature type="domain" description="Glycosyl transferase family 3" evidence="11">
    <location>
        <begin position="74"/>
        <end position="323"/>
    </location>
</feature>
<sequence length="357" mass="38335">MLKEAIKKITLGENLSQEEAAMAMDDIMEGRATPSQIGGFLVGLRIKGETIDEITGCAFTMRNKAKKVILDGYAIDTCGTGGDGGRTFNVSTAVAIVAASCGVRVAKHGNRAVSGKSGSADVLEALGVNIEMSSEEVAETIRRTNLGFIFAPLYHLCMKNVAGPRRELGIRTIFNILGPLTNPAGVKGQVVGVYDRGLVESMAQVLENLGVKRAMVVHGLDGLDEITTTTKTLVSEVKDGRIVRYEIDPADYGIPYARHRDIAGNDASYNAQLIVKIFKGEKGPTRDIVLLNTAAALYIGNEAENIKEGLEKAAYAIDSGAAYEKLREFIEISKGVHDDTGRDNISQEKNLARKKTS</sequence>
<keyword evidence="4 9" id="KW-0808">Transferase</keyword>
<comment type="pathway">
    <text evidence="1 9">Amino-acid biosynthesis; L-tryptophan biosynthesis; L-tryptophan from chorismate: step 2/5.</text>
</comment>
<feature type="binding site" evidence="9">
    <location>
        <begin position="82"/>
        <end position="83"/>
    </location>
    <ligand>
        <name>5-phospho-alpha-D-ribose 1-diphosphate</name>
        <dbReference type="ChEBI" id="CHEBI:58017"/>
    </ligand>
</feature>
<dbReference type="InterPro" id="IPR005940">
    <property type="entry name" value="Anthranilate_Pribosyl_Tfrase"/>
</dbReference>
<protein>
    <recommendedName>
        <fullName evidence="9">Anthranilate phosphoribosyltransferase</fullName>
        <ecNumber evidence="9">2.4.2.18</ecNumber>
    </recommendedName>
</protein>
<dbReference type="GO" id="GO:0004048">
    <property type="term" value="F:anthranilate phosphoribosyltransferase activity"/>
    <property type="evidence" value="ECO:0007669"/>
    <property type="project" value="UniProtKB-UniRule"/>
</dbReference>
<keyword evidence="6 9" id="KW-0057">Aromatic amino acid biosynthesis</keyword>
<evidence type="ECO:0000259" key="11">
    <source>
        <dbReference type="Pfam" id="PF00591"/>
    </source>
</evidence>
<dbReference type="FunFam" id="3.40.1030.10:FF:000002">
    <property type="entry name" value="Anthranilate phosphoribosyltransferase"/>
    <property type="match status" value="1"/>
</dbReference>
<comment type="similarity">
    <text evidence="8">In the C-terminal section; belongs to the anthranilate phosphoribosyltransferase family.</text>
</comment>
<dbReference type="InterPro" id="IPR017459">
    <property type="entry name" value="Glycosyl_Trfase_fam3_N_dom"/>
</dbReference>
<keyword evidence="9" id="KW-0479">Metal-binding</keyword>
<comment type="cofactor">
    <cofactor evidence="9">
        <name>Mg(2+)</name>
        <dbReference type="ChEBI" id="CHEBI:18420"/>
    </cofactor>
    <text evidence="9">Binds 2 magnesium ions per monomer.</text>
</comment>
<evidence type="ECO:0000256" key="8">
    <source>
        <dbReference type="ARBA" id="ARBA00061188"/>
    </source>
</evidence>
<evidence type="ECO:0000256" key="9">
    <source>
        <dbReference type="HAMAP-Rule" id="MF_00211"/>
    </source>
</evidence>
<feature type="binding site" evidence="9">
    <location>
        <position position="225"/>
    </location>
    <ligand>
        <name>Mg(2+)</name>
        <dbReference type="ChEBI" id="CHEBI:18420"/>
        <label>2</label>
    </ligand>
</feature>
<dbReference type="Proteomes" id="UP000184375">
    <property type="component" value="Unassembled WGS sequence"/>
</dbReference>
<evidence type="ECO:0000256" key="2">
    <source>
        <dbReference type="ARBA" id="ARBA00022605"/>
    </source>
</evidence>
<name>A0A1M7HM09_9FIRM</name>
<dbReference type="NCBIfam" id="TIGR01245">
    <property type="entry name" value="trpD"/>
    <property type="match status" value="1"/>
</dbReference>
<dbReference type="PANTHER" id="PTHR43285:SF2">
    <property type="entry name" value="ANTHRANILATE PHOSPHORIBOSYLTRANSFERASE"/>
    <property type="match status" value="1"/>
</dbReference>
<feature type="binding site" evidence="9">
    <location>
        <position position="165"/>
    </location>
    <ligand>
        <name>anthranilate</name>
        <dbReference type="ChEBI" id="CHEBI:16567"/>
        <label>2</label>
    </ligand>
</feature>
<feature type="binding site" evidence="9">
    <location>
        <position position="119"/>
    </location>
    <ligand>
        <name>5-phospho-alpha-D-ribose 1-diphosphate</name>
        <dbReference type="ChEBI" id="CHEBI:58017"/>
    </ligand>
</feature>
<dbReference type="AlphaFoldDB" id="A0A1M7HM09"/>
<keyword evidence="14" id="KW-1185">Reference proteome</keyword>
<dbReference type="EMBL" id="FRCR01000003">
    <property type="protein sequence ID" value="SHM29552.1"/>
    <property type="molecule type" value="Genomic_DNA"/>
</dbReference>
<feature type="binding site" evidence="9">
    <location>
        <position position="224"/>
    </location>
    <ligand>
        <name>Mg(2+)</name>
        <dbReference type="ChEBI" id="CHEBI:18420"/>
        <label>2</label>
    </ligand>
</feature>
<feature type="binding site" evidence="9">
    <location>
        <position position="79"/>
    </location>
    <ligand>
        <name>anthranilate</name>
        <dbReference type="ChEBI" id="CHEBI:16567"/>
        <label>1</label>
    </ligand>
</feature>
<reference evidence="14" key="1">
    <citation type="submission" date="2016-11" db="EMBL/GenBank/DDBJ databases">
        <authorList>
            <person name="Varghese N."/>
            <person name="Submissions S."/>
        </authorList>
    </citation>
    <scope>NUCLEOTIDE SEQUENCE [LARGE SCALE GENOMIC DNA]</scope>
    <source>
        <strain evidence="14">DSM 18802</strain>
    </source>
</reference>
<feature type="binding site" evidence="9">
    <location>
        <position position="79"/>
    </location>
    <ligand>
        <name>5-phospho-alpha-D-ribose 1-diphosphate</name>
        <dbReference type="ChEBI" id="CHEBI:58017"/>
    </ligand>
</feature>
<evidence type="ECO:0000256" key="4">
    <source>
        <dbReference type="ARBA" id="ARBA00022679"/>
    </source>
</evidence>
<dbReference type="SUPFAM" id="SSF52418">
    <property type="entry name" value="Nucleoside phosphorylase/phosphoribosyltransferase catalytic domain"/>
    <property type="match status" value="1"/>
</dbReference>
<comment type="function">
    <text evidence="9">Catalyzes the transfer of the phosphoribosyl group of 5-phosphorylribose-1-pyrophosphate (PRPP) to anthranilate to yield N-(5'-phosphoribosyl)-anthranilate (PRA).</text>
</comment>
<comment type="caution">
    <text evidence="9">Lacks conserved residue(s) required for the propagation of feature annotation.</text>
</comment>
<dbReference type="OrthoDB" id="9806430at2"/>
<dbReference type="InterPro" id="IPR035902">
    <property type="entry name" value="Nuc_phospho_transferase"/>
</dbReference>
<dbReference type="Gene3D" id="1.20.970.10">
    <property type="entry name" value="Transferase, Pyrimidine Nucleoside Phosphorylase, Chain C"/>
    <property type="match status" value="1"/>
</dbReference>
<feature type="binding site" evidence="9">
    <location>
        <position position="110"/>
    </location>
    <ligand>
        <name>anthranilate</name>
        <dbReference type="ChEBI" id="CHEBI:16567"/>
        <label>1</label>
    </ligand>
</feature>
<feature type="region of interest" description="Disordered" evidence="10">
    <location>
        <begin position="337"/>
        <end position="357"/>
    </location>
</feature>
<evidence type="ECO:0000256" key="3">
    <source>
        <dbReference type="ARBA" id="ARBA00022676"/>
    </source>
</evidence>
<evidence type="ECO:0000256" key="6">
    <source>
        <dbReference type="ARBA" id="ARBA00023141"/>
    </source>
</evidence>
<comment type="subunit">
    <text evidence="9">Homodimer.</text>
</comment>
<keyword evidence="5 9" id="KW-0822">Tryptophan biosynthesis</keyword>
<dbReference type="Pfam" id="PF02885">
    <property type="entry name" value="Glycos_trans_3N"/>
    <property type="match status" value="1"/>
</dbReference>
<evidence type="ECO:0000256" key="10">
    <source>
        <dbReference type="SAM" id="MobiDB-lite"/>
    </source>
</evidence>
<evidence type="ECO:0000256" key="5">
    <source>
        <dbReference type="ARBA" id="ARBA00022822"/>
    </source>
</evidence>
<accession>A0A1M7HM09</accession>
<comment type="similarity">
    <text evidence="9">Belongs to the anthranilate phosphoribosyltransferase family.</text>
</comment>